<reference evidence="1" key="1">
    <citation type="submission" date="2018-02" db="EMBL/GenBank/DDBJ databases">
        <title>Rhizophora mucronata_Transcriptome.</title>
        <authorList>
            <person name="Meera S.P."/>
            <person name="Sreeshan A."/>
            <person name="Augustine A."/>
        </authorList>
    </citation>
    <scope>NUCLEOTIDE SEQUENCE</scope>
    <source>
        <tissue evidence="1">Leaf</tissue>
    </source>
</reference>
<evidence type="ECO:0000313" key="1">
    <source>
        <dbReference type="EMBL" id="MBX15179.1"/>
    </source>
</evidence>
<protein>
    <submittedName>
        <fullName evidence="1">Uncharacterized protein</fullName>
    </submittedName>
</protein>
<sequence>MVMLCYKNGSLTREGINLIPVGFKNCI</sequence>
<organism evidence="1">
    <name type="scientific">Rhizophora mucronata</name>
    <name type="common">Asiatic mangrove</name>
    <dbReference type="NCBI Taxonomy" id="61149"/>
    <lineage>
        <taxon>Eukaryota</taxon>
        <taxon>Viridiplantae</taxon>
        <taxon>Streptophyta</taxon>
        <taxon>Embryophyta</taxon>
        <taxon>Tracheophyta</taxon>
        <taxon>Spermatophyta</taxon>
        <taxon>Magnoliopsida</taxon>
        <taxon>eudicotyledons</taxon>
        <taxon>Gunneridae</taxon>
        <taxon>Pentapetalae</taxon>
        <taxon>rosids</taxon>
        <taxon>fabids</taxon>
        <taxon>Malpighiales</taxon>
        <taxon>Rhizophoraceae</taxon>
        <taxon>Rhizophora</taxon>
    </lineage>
</organism>
<name>A0A2P2LB37_RHIMU</name>
<dbReference type="AlphaFoldDB" id="A0A2P2LB37"/>
<accession>A0A2P2LB37</accession>
<dbReference type="Gene3D" id="3.30.420.40">
    <property type="match status" value="1"/>
</dbReference>
<proteinExistence type="predicted"/>
<dbReference type="EMBL" id="GGEC01034695">
    <property type="protein sequence ID" value="MBX15179.1"/>
    <property type="molecule type" value="Transcribed_RNA"/>
</dbReference>